<dbReference type="eggNOG" id="ENOG502QTCM">
    <property type="taxonomic scope" value="Eukaryota"/>
</dbReference>
<dbReference type="PANTHER" id="PTHR31105:SF42">
    <property type="entry name" value="OS02G0258300 PROTEIN"/>
    <property type="match status" value="1"/>
</dbReference>
<dbReference type="OMA" id="QENDMGT"/>
<feature type="region of interest" description="Disordered" evidence="1">
    <location>
        <begin position="69"/>
        <end position="170"/>
    </location>
</feature>
<dbReference type="Proteomes" id="UP000017836">
    <property type="component" value="Unassembled WGS sequence"/>
</dbReference>
<dbReference type="PANTHER" id="PTHR31105">
    <property type="entry name" value="EXTRA-LARGE G-PROTEIN-LIKE"/>
    <property type="match status" value="1"/>
</dbReference>
<feature type="compositionally biased region" description="Polar residues" evidence="1">
    <location>
        <begin position="828"/>
        <end position="838"/>
    </location>
</feature>
<feature type="domain" description="Enhanced disease resistance 4-like N-terminal" evidence="3">
    <location>
        <begin position="6"/>
        <end position="39"/>
    </location>
</feature>
<feature type="compositionally biased region" description="Basic and acidic residues" evidence="1">
    <location>
        <begin position="102"/>
        <end position="125"/>
    </location>
</feature>
<feature type="domain" description="Probable zinc-ribbon" evidence="2">
    <location>
        <begin position="643"/>
        <end position="687"/>
    </location>
</feature>
<feature type="compositionally biased region" description="Basic and acidic residues" evidence="1">
    <location>
        <begin position="156"/>
        <end position="165"/>
    </location>
</feature>
<evidence type="ECO:0000313" key="4">
    <source>
        <dbReference type="EMBL" id="ERM98779.1"/>
    </source>
</evidence>
<evidence type="ECO:0000259" key="3">
    <source>
        <dbReference type="Pfam" id="PF22910"/>
    </source>
</evidence>
<evidence type="ECO:0000259" key="2">
    <source>
        <dbReference type="Pfam" id="PF11331"/>
    </source>
</evidence>
<dbReference type="Pfam" id="PF22910">
    <property type="entry name" value="EDR4-like_1st"/>
    <property type="match status" value="1"/>
</dbReference>
<reference evidence="5" key="1">
    <citation type="journal article" date="2013" name="Science">
        <title>The Amborella genome and the evolution of flowering plants.</title>
        <authorList>
            <consortium name="Amborella Genome Project"/>
        </authorList>
    </citation>
    <scope>NUCLEOTIDE SEQUENCE [LARGE SCALE GENOMIC DNA]</scope>
</reference>
<feature type="compositionally biased region" description="Polar residues" evidence="1">
    <location>
        <begin position="850"/>
        <end position="860"/>
    </location>
</feature>
<dbReference type="InterPro" id="IPR021480">
    <property type="entry name" value="Zinc_ribbon_12"/>
</dbReference>
<proteinExistence type="predicted"/>
<dbReference type="InterPro" id="IPR040244">
    <property type="entry name" value="EDR4-like"/>
</dbReference>
<evidence type="ECO:0000256" key="1">
    <source>
        <dbReference type="SAM" id="MobiDB-lite"/>
    </source>
</evidence>
<dbReference type="Gramene" id="ERM98779">
    <property type="protein sequence ID" value="ERM98779"/>
    <property type="gene ID" value="AMTR_s00093p00037120"/>
</dbReference>
<protein>
    <submittedName>
        <fullName evidence="4">Uncharacterized protein</fullName>
    </submittedName>
</protein>
<accession>W1NVS9</accession>
<evidence type="ECO:0000313" key="5">
    <source>
        <dbReference type="Proteomes" id="UP000017836"/>
    </source>
</evidence>
<dbReference type="InterPro" id="IPR055126">
    <property type="entry name" value="EDR4-like_N"/>
</dbReference>
<dbReference type="STRING" id="13333.W1NVS9"/>
<dbReference type="Pfam" id="PF11331">
    <property type="entry name" value="Zn_ribbon_12"/>
    <property type="match status" value="1"/>
</dbReference>
<gene>
    <name evidence="4" type="ORF">AMTR_s00093p00037120</name>
</gene>
<feature type="region of interest" description="Disordered" evidence="1">
    <location>
        <begin position="785"/>
        <end position="884"/>
    </location>
</feature>
<dbReference type="GO" id="GO:1900150">
    <property type="term" value="P:regulation of defense response to fungus"/>
    <property type="evidence" value="ECO:0007669"/>
    <property type="project" value="InterPro"/>
</dbReference>
<name>W1NVS9_AMBTC</name>
<feature type="compositionally biased region" description="Polar residues" evidence="1">
    <location>
        <begin position="133"/>
        <end position="151"/>
    </location>
</feature>
<dbReference type="KEGG" id="atr:18426860"/>
<sequence>MAEGTKVRLVRCPKCEKLLPEIAEYPVYRCGGCGAILQAKNQVYVTGNHSSEEVREIPVGCGENQKDFEENGAVPLGRSNSFASDRGDKKNSLNMGFPNERFNGHSSDEFREEGRDVSDDFDGRAKSNGKVINRSNGAVTVRNQINQQVNTGEKMLGSEKEKSDKSGPSSYVRCETPFGNGPSSIACSENPAPNASNQVLSPNTLLEHIPRQGYNNSGPMKVQVQESHGPDDCEMASGFYDYGADMEHRNAVCSKATMGNWETEGLNSNINNLNIRGTENGCYPNKGGDKSHVSQDFQHTRNWRAHERVEKLGYQRNDDGFSRYPRNMHENVHQHWLYPDEGPSYSRGNASGYADPILHGLNSVECLERDRLQLLRKLDELRDQLSGSCDVPDRPRDPQDPYDYDGPGAWFREEPPPSRSNWATRNHLRQNIRTHSPSHNKRESELNMSHPVPLMDKHDMELPHQYPRKYSQNEIPRYREPFDTHMPGRTIPQSIKFSQRPFPRQGFSNGRRHQDEFLSGEMDLEPLVSYPYPSLHNNSMCSCYHCYNRNNQRAHIPSSVAHQHRISGAPNGHIYNYHFGPSTHMAPHNYVGTRVPFHLYNLQRRERRPTDLEPELFRGGQKWNARRVILRKDGVARKCRPIASGAPFITCSYCYQLLQLPRKAFPLTKDPRKLRCGACSSVLSFSVQNNNHMVFLSSAQDNTGGSSKEGLSFLDPVNLSEARNLTSNISHEVDYDISTYNIQSGDTDPVSSSFPIDIHCVMGKEDVAGHLPKQIDRLKDRLNCTSEQSNKKQDLPSFSGSSQDGERSSLKETILGSPLHKHLEHSSPGETVTTFNKRNGSKRANMKTVVPSSNGTSRQNSMKEELSAAMTDSPPHNDLGCETSPESVEEMCKEYDLSSKTTKGSDSFLAGLIKRSFRDLTRSENSKPNVMVNGKPIPNRLVRKAEKQAGPIHPGDYWYDYRAGFWGVMGWPCLGIIPPCIEEFNFPMSKSCSGGNTGIFVNGRELHQKDLELLSGRGLPTTLGKAYIIEISGSVIDEASREELDGLGKLAPTVEKVKHGFGMRVPKALKE</sequence>
<dbReference type="OrthoDB" id="2020426at2759"/>
<dbReference type="EMBL" id="KI395256">
    <property type="protein sequence ID" value="ERM98779.1"/>
    <property type="molecule type" value="Genomic_DNA"/>
</dbReference>
<organism evidence="4 5">
    <name type="scientific">Amborella trichopoda</name>
    <dbReference type="NCBI Taxonomy" id="13333"/>
    <lineage>
        <taxon>Eukaryota</taxon>
        <taxon>Viridiplantae</taxon>
        <taxon>Streptophyta</taxon>
        <taxon>Embryophyta</taxon>
        <taxon>Tracheophyta</taxon>
        <taxon>Spermatophyta</taxon>
        <taxon>Magnoliopsida</taxon>
        <taxon>Amborellales</taxon>
        <taxon>Amborellaceae</taxon>
        <taxon>Amborella</taxon>
    </lineage>
</organism>
<keyword evidence="5" id="KW-1185">Reference proteome</keyword>
<dbReference type="AlphaFoldDB" id="W1NVS9"/>
<feature type="region of interest" description="Disordered" evidence="1">
    <location>
        <begin position="385"/>
        <end position="426"/>
    </location>
</feature>
<dbReference type="HOGENOM" id="CLU_010277_0_0_1"/>